<organism evidence="1 2">
    <name type="scientific">Aspergillus aculeatinus CBS 121060</name>
    <dbReference type="NCBI Taxonomy" id="1448322"/>
    <lineage>
        <taxon>Eukaryota</taxon>
        <taxon>Fungi</taxon>
        <taxon>Dikarya</taxon>
        <taxon>Ascomycota</taxon>
        <taxon>Pezizomycotina</taxon>
        <taxon>Eurotiomycetes</taxon>
        <taxon>Eurotiomycetidae</taxon>
        <taxon>Eurotiales</taxon>
        <taxon>Aspergillaceae</taxon>
        <taxon>Aspergillus</taxon>
        <taxon>Aspergillus subgen. Circumdati</taxon>
    </lineage>
</organism>
<dbReference type="Proteomes" id="UP000249661">
    <property type="component" value="Unassembled WGS sequence"/>
</dbReference>
<protein>
    <submittedName>
        <fullName evidence="1">Uncharacterized protein</fullName>
    </submittedName>
</protein>
<evidence type="ECO:0000313" key="2">
    <source>
        <dbReference type="Proteomes" id="UP000249661"/>
    </source>
</evidence>
<keyword evidence="2" id="KW-1185">Reference proteome</keyword>
<gene>
    <name evidence="1" type="ORF">BO66DRAFT_363143</name>
</gene>
<sequence length="371" mass="41430">MHRIRDRSQLLVRGINPQHQLTPASASNLRKPPQRTLTAISHHRSWEVSPNIDATDYWNEYLLTRPTYPASFYNQIYDYHASASPSSTAPTFTVAHDIGAGPGHVALALSHRFPHVNVSDIDPRHLTYARNLHSSSSTSPSQFTYTLTRAEHLATSFPPASADLIISALMFPLLPSPAAALRSIHPVLKPHGAGTLAIAFYGLPHFSDPALAAECQPLLDGIVDRLYRAVIQRGPAAQRAGFKREADAVASWLDCLAFPAGEWRAVERYKWNRGWARLGFFSGWAGGFVVESPVSRVRWGLEKVVEVEDRELWRRDWDVRELRRFVGALVPVEGVEGFEDAGAWRMLEGVMGMGVKRAFSWPVVLVLAKRW</sequence>
<accession>A0ACD1HPP2</accession>
<reference evidence="1" key="1">
    <citation type="submission" date="2018-02" db="EMBL/GenBank/DDBJ databases">
        <title>The genomes of Aspergillus section Nigri reveals drivers in fungal speciation.</title>
        <authorList>
            <consortium name="DOE Joint Genome Institute"/>
            <person name="Vesth T.C."/>
            <person name="Nybo J."/>
            <person name="Theobald S."/>
            <person name="Brandl J."/>
            <person name="Frisvad J.C."/>
            <person name="Nielsen K.F."/>
            <person name="Lyhne E.K."/>
            <person name="Kogle M.E."/>
            <person name="Kuo A."/>
            <person name="Riley R."/>
            <person name="Clum A."/>
            <person name="Nolan M."/>
            <person name="Lipzen A."/>
            <person name="Salamov A."/>
            <person name="Henrissat B."/>
            <person name="Wiebenga A."/>
            <person name="De vries R.P."/>
            <person name="Grigoriev I.V."/>
            <person name="Mortensen U.H."/>
            <person name="Andersen M.R."/>
            <person name="Baker S.E."/>
        </authorList>
    </citation>
    <scope>NUCLEOTIDE SEQUENCE</scope>
    <source>
        <strain evidence="1">CBS 121060</strain>
    </source>
</reference>
<proteinExistence type="predicted"/>
<evidence type="ECO:0000313" key="1">
    <source>
        <dbReference type="EMBL" id="RAH75357.1"/>
    </source>
</evidence>
<dbReference type="EMBL" id="KZ824933">
    <property type="protein sequence ID" value="RAH75357.1"/>
    <property type="molecule type" value="Genomic_DNA"/>
</dbReference>
<name>A0ACD1HPP2_9EURO</name>